<keyword evidence="3" id="KW-1185">Reference proteome</keyword>
<keyword evidence="2" id="KW-0378">Hydrolase</keyword>
<reference evidence="2 3" key="1">
    <citation type="journal article" date="2003" name="Proc. Natl. Acad. Sci. U.S.A.">
        <title>Genome sequence of the cyanobacterium Prochlorococcus marinus SS120, a nearly minimal oxyphototrophic genome.</title>
        <authorList>
            <person name="Dufresne A."/>
            <person name="Salanoubat M."/>
            <person name="Partensky F."/>
            <person name="Artiguenave F."/>
            <person name="Axmann I.M."/>
            <person name="Barbe V."/>
            <person name="Duprat S."/>
            <person name="Galperin M.Y."/>
            <person name="Koonin E.V."/>
            <person name="Le Gall F."/>
            <person name="Makarova K.S."/>
            <person name="Ostrowski M."/>
            <person name="Oztas S."/>
            <person name="Robert C."/>
            <person name="Rogozin I.B."/>
            <person name="Scanlan D.J."/>
            <person name="Tandeau de Marsac N."/>
            <person name="Weissenbach J."/>
            <person name="Wincker P."/>
            <person name="Wolf Y.I."/>
            <person name="Hess W.R."/>
        </authorList>
    </citation>
    <scope>NUCLEOTIDE SEQUENCE [LARGE SCALE GENOMIC DNA]</scope>
    <source>
        <strain evidence="3">SARG / CCMP1375 / SS120</strain>
    </source>
</reference>
<proteinExistence type="predicted"/>
<dbReference type="PANTHER" id="PTHR14119:SF3">
    <property type="entry name" value="ISOCHORISMATASE DOMAIN-CONTAINING PROTEIN 2"/>
    <property type="match status" value="1"/>
</dbReference>
<dbReference type="InterPro" id="IPR050993">
    <property type="entry name" value="Isochorismatase_domain"/>
</dbReference>
<protein>
    <submittedName>
        <fullName evidence="2">Isochorismatase family hydrolase</fullName>
    </submittedName>
</protein>
<dbReference type="PATRIC" id="fig|167539.5.peg.840"/>
<organism evidence="2 3">
    <name type="scientific">Prochlorococcus marinus (strain SARG / CCMP1375 / SS120)</name>
    <dbReference type="NCBI Taxonomy" id="167539"/>
    <lineage>
        <taxon>Bacteria</taxon>
        <taxon>Bacillati</taxon>
        <taxon>Cyanobacteriota</taxon>
        <taxon>Cyanophyceae</taxon>
        <taxon>Synechococcales</taxon>
        <taxon>Prochlorococcaceae</taxon>
        <taxon>Prochlorococcus</taxon>
    </lineage>
</organism>
<dbReference type="OrthoDB" id="9789777at2"/>
<dbReference type="SUPFAM" id="SSF52499">
    <property type="entry name" value="Isochorismatase-like hydrolases"/>
    <property type="match status" value="1"/>
</dbReference>
<dbReference type="Proteomes" id="UP000001420">
    <property type="component" value="Chromosome"/>
</dbReference>
<dbReference type="STRING" id="167539.Pro_0793"/>
<dbReference type="RefSeq" id="WP_011124945.1">
    <property type="nucleotide sequence ID" value="NC_005042.1"/>
</dbReference>
<dbReference type="HOGENOM" id="CLU_066901_0_1_3"/>
<dbReference type="Pfam" id="PF00857">
    <property type="entry name" value="Isochorismatase"/>
    <property type="match status" value="1"/>
</dbReference>
<evidence type="ECO:0000313" key="2">
    <source>
        <dbReference type="EMBL" id="AAP99837.1"/>
    </source>
</evidence>
<evidence type="ECO:0000259" key="1">
    <source>
        <dbReference type="Pfam" id="PF00857"/>
    </source>
</evidence>
<dbReference type="eggNOG" id="COG1335">
    <property type="taxonomic scope" value="Bacteria"/>
</dbReference>
<name>Q7VCE7_PROMA</name>
<dbReference type="Gene3D" id="3.40.50.850">
    <property type="entry name" value="Isochorismatase-like"/>
    <property type="match status" value="1"/>
</dbReference>
<evidence type="ECO:0000313" key="3">
    <source>
        <dbReference type="Proteomes" id="UP000001420"/>
    </source>
</evidence>
<gene>
    <name evidence="2" type="primary">pncA</name>
    <name evidence="2" type="ordered locus">Pro_0793</name>
</gene>
<dbReference type="AlphaFoldDB" id="Q7VCE7"/>
<dbReference type="KEGG" id="pma:Pro_0793"/>
<sequence>MNPSETALIVIDVQERLTKAIPENADLLVNIKKLIEGFKILDINIFFTEQNPTKLGVTLEEITRGLEVIKFSKMDFSVLGCNDLLKSIKKKKIQHLIICGIETHVCVLQSSLDLAKAGFNIHVIADATKSRNLLDQEIALLRLRQFGIQISTVETTIFELCRTSKSNKFKAISKLIKNSNPSKI</sequence>
<dbReference type="PANTHER" id="PTHR14119">
    <property type="entry name" value="HYDROLASE"/>
    <property type="match status" value="1"/>
</dbReference>
<dbReference type="EMBL" id="AE017126">
    <property type="protein sequence ID" value="AAP99837.1"/>
    <property type="molecule type" value="Genomic_DNA"/>
</dbReference>
<dbReference type="GO" id="GO:0016787">
    <property type="term" value="F:hydrolase activity"/>
    <property type="evidence" value="ECO:0007669"/>
    <property type="project" value="UniProtKB-KW"/>
</dbReference>
<dbReference type="EnsemblBacteria" id="AAP99837">
    <property type="protein sequence ID" value="AAP99837"/>
    <property type="gene ID" value="Pro_0793"/>
</dbReference>
<dbReference type="InterPro" id="IPR000868">
    <property type="entry name" value="Isochorismatase-like_dom"/>
</dbReference>
<feature type="domain" description="Isochorismatase-like" evidence="1">
    <location>
        <begin position="6"/>
        <end position="154"/>
    </location>
</feature>
<accession>Q7VCE7</accession>
<dbReference type="InterPro" id="IPR036380">
    <property type="entry name" value="Isochorismatase-like_sf"/>
</dbReference>